<dbReference type="Pfam" id="PF13440">
    <property type="entry name" value="Polysacc_synt_3"/>
    <property type="match status" value="1"/>
</dbReference>
<accession>A0A4R1HFB8</accession>
<feature type="transmembrane region" description="Helical" evidence="6">
    <location>
        <begin position="21"/>
        <end position="42"/>
    </location>
</feature>
<evidence type="ECO:0000256" key="4">
    <source>
        <dbReference type="ARBA" id="ARBA00022989"/>
    </source>
</evidence>
<keyword evidence="4 6" id="KW-1133">Transmembrane helix</keyword>
<evidence type="ECO:0000256" key="1">
    <source>
        <dbReference type="ARBA" id="ARBA00004651"/>
    </source>
</evidence>
<protein>
    <submittedName>
        <fullName evidence="7">O-antigen/teichoic acid export membrane protein</fullName>
    </submittedName>
</protein>
<evidence type="ECO:0000313" key="8">
    <source>
        <dbReference type="Proteomes" id="UP000295707"/>
    </source>
</evidence>
<evidence type="ECO:0000256" key="3">
    <source>
        <dbReference type="ARBA" id="ARBA00022692"/>
    </source>
</evidence>
<feature type="transmembrane region" description="Helical" evidence="6">
    <location>
        <begin position="88"/>
        <end position="110"/>
    </location>
</feature>
<dbReference type="AlphaFoldDB" id="A0A4R1HFB8"/>
<feature type="transmembrane region" description="Helical" evidence="6">
    <location>
        <begin position="48"/>
        <end position="67"/>
    </location>
</feature>
<keyword evidence="3 6" id="KW-0812">Transmembrane</keyword>
<evidence type="ECO:0000256" key="2">
    <source>
        <dbReference type="ARBA" id="ARBA00022475"/>
    </source>
</evidence>
<comment type="caution">
    <text evidence="7">The sequence shown here is derived from an EMBL/GenBank/DDBJ whole genome shotgun (WGS) entry which is preliminary data.</text>
</comment>
<evidence type="ECO:0000313" key="7">
    <source>
        <dbReference type="EMBL" id="TCK19471.1"/>
    </source>
</evidence>
<reference evidence="7 8" key="1">
    <citation type="submission" date="2019-03" db="EMBL/GenBank/DDBJ databases">
        <title>Genomic Encyclopedia of Type Strains, Phase IV (KMG-IV): sequencing the most valuable type-strain genomes for metagenomic binning, comparative biology and taxonomic classification.</title>
        <authorList>
            <person name="Goeker M."/>
        </authorList>
    </citation>
    <scope>NUCLEOTIDE SEQUENCE [LARGE SCALE GENOMIC DNA]</scope>
    <source>
        <strain evidence="7 8">DSM 19610</strain>
    </source>
</reference>
<proteinExistence type="predicted"/>
<gene>
    <name evidence="7" type="ORF">DFR30_2782</name>
</gene>
<feature type="transmembrane region" description="Helical" evidence="6">
    <location>
        <begin position="169"/>
        <end position="192"/>
    </location>
</feature>
<feature type="transmembrane region" description="Helical" evidence="6">
    <location>
        <begin position="300"/>
        <end position="322"/>
    </location>
</feature>
<dbReference type="InterPro" id="IPR050833">
    <property type="entry name" value="Poly_Biosynth_Transport"/>
</dbReference>
<evidence type="ECO:0000256" key="5">
    <source>
        <dbReference type="ARBA" id="ARBA00023136"/>
    </source>
</evidence>
<feature type="transmembrane region" description="Helical" evidence="6">
    <location>
        <begin position="116"/>
        <end position="136"/>
    </location>
</feature>
<feature type="transmembrane region" description="Helical" evidence="6">
    <location>
        <begin position="342"/>
        <end position="364"/>
    </location>
</feature>
<sequence length="435" mass="47431">MNRVYLLIQRYRGFFKDAIGLIGSTTLAKIIGLALVPVVTRLFTPDDFGVMAIVLSLGLLFGNVGTLRYDQAIVLPRSGSDAVRLTVLSLWSVFAISTLLLVVSIAVDFLGVESGIISQIGVWIYSIPLIVLLIGFNKVISAWCARETIYPVIGKSEIMASLMTGLPRIAIGFVYGSSIGGLLFGAIFGFIAKGAMLLSGVNLCEMRKVSKASDKGLLHIANQYRDFPVYSVPTGFLREFIQKMPVIVLGVIFMPAVVGLYAMANRIARIPIEIISSSLRRIYVQRIAKLRNMGHAISGVLIKATLGLFLLGLVPYLTLAFFGEPLFGWLLGKSWAASGKYASILVPWLFSVFIVSPSTTNFIVLKRQPLLLKIQFYTGVLGLGVFLVAYLINAEPELSLVMYSSAATLANMVLFAISLLITRSDDRDRELLGAE</sequence>
<evidence type="ECO:0000256" key="6">
    <source>
        <dbReference type="SAM" id="Phobius"/>
    </source>
</evidence>
<keyword evidence="8" id="KW-1185">Reference proteome</keyword>
<feature type="transmembrane region" description="Helical" evidence="6">
    <location>
        <begin position="244"/>
        <end position="264"/>
    </location>
</feature>
<dbReference type="PANTHER" id="PTHR30250">
    <property type="entry name" value="PST FAMILY PREDICTED COLANIC ACID TRANSPORTER"/>
    <property type="match status" value="1"/>
</dbReference>
<feature type="transmembrane region" description="Helical" evidence="6">
    <location>
        <begin position="400"/>
        <end position="421"/>
    </location>
</feature>
<keyword evidence="2" id="KW-1003">Cell membrane</keyword>
<dbReference type="RefSeq" id="WP_165869221.1">
    <property type="nucleotide sequence ID" value="NZ_SMFX01000001.1"/>
</dbReference>
<organism evidence="7 8">
    <name type="scientific">Thiogranum longum</name>
    <dbReference type="NCBI Taxonomy" id="1537524"/>
    <lineage>
        <taxon>Bacteria</taxon>
        <taxon>Pseudomonadati</taxon>
        <taxon>Pseudomonadota</taxon>
        <taxon>Gammaproteobacteria</taxon>
        <taxon>Chromatiales</taxon>
        <taxon>Ectothiorhodospiraceae</taxon>
        <taxon>Thiogranum</taxon>
    </lineage>
</organism>
<dbReference type="PANTHER" id="PTHR30250:SF28">
    <property type="entry name" value="POLYSACCHARIDE BIOSYNTHESIS PROTEIN"/>
    <property type="match status" value="1"/>
</dbReference>
<feature type="transmembrane region" description="Helical" evidence="6">
    <location>
        <begin position="376"/>
        <end position="394"/>
    </location>
</feature>
<dbReference type="Proteomes" id="UP000295707">
    <property type="component" value="Unassembled WGS sequence"/>
</dbReference>
<comment type="subcellular location">
    <subcellularLocation>
        <location evidence="1">Cell membrane</location>
        <topology evidence="1">Multi-pass membrane protein</topology>
    </subcellularLocation>
</comment>
<keyword evidence="5 6" id="KW-0472">Membrane</keyword>
<dbReference type="GO" id="GO:0005886">
    <property type="term" value="C:plasma membrane"/>
    <property type="evidence" value="ECO:0007669"/>
    <property type="project" value="UniProtKB-SubCell"/>
</dbReference>
<name>A0A4R1HFB8_9GAMM</name>
<dbReference type="EMBL" id="SMFX01000001">
    <property type="protein sequence ID" value="TCK19471.1"/>
    <property type="molecule type" value="Genomic_DNA"/>
</dbReference>